<reference evidence="2" key="1">
    <citation type="submission" date="2020-11" db="EMBL/GenBank/DDBJ databases">
        <title>Whole-genome analyses of Nonomuraea sp. K274.</title>
        <authorList>
            <person name="Veyisoglu A."/>
        </authorList>
    </citation>
    <scope>NUCLEOTIDE SEQUENCE</scope>
    <source>
        <strain evidence="2">K274</strain>
    </source>
</reference>
<evidence type="ECO:0000256" key="1">
    <source>
        <dbReference type="SAM" id="Phobius"/>
    </source>
</evidence>
<feature type="transmembrane region" description="Helical" evidence="1">
    <location>
        <begin position="34"/>
        <end position="51"/>
    </location>
</feature>
<gene>
    <name evidence="2" type="ORF">ITP53_39015</name>
</gene>
<evidence type="ECO:0000313" key="2">
    <source>
        <dbReference type="EMBL" id="MBF8191585.1"/>
    </source>
</evidence>
<keyword evidence="3" id="KW-1185">Reference proteome</keyword>
<evidence type="ECO:0000313" key="3">
    <source>
        <dbReference type="Proteomes" id="UP000605361"/>
    </source>
</evidence>
<dbReference type="EMBL" id="JADOGI010000167">
    <property type="protein sequence ID" value="MBF8191585.1"/>
    <property type="molecule type" value="Genomic_DNA"/>
</dbReference>
<comment type="caution">
    <text evidence="2">The sequence shown here is derived from an EMBL/GenBank/DDBJ whole genome shotgun (WGS) entry which is preliminary data.</text>
</comment>
<dbReference type="Proteomes" id="UP000605361">
    <property type="component" value="Unassembled WGS sequence"/>
</dbReference>
<sequence length="69" mass="7726">MWQRGLNWAAILLVGIFALLWVGVTIYADQSSPLWMRIIQVVFGLLLLGWATQKAIALIRRAESADQDG</sequence>
<name>A0A931F2J3_9ACTN</name>
<proteinExistence type="predicted"/>
<protein>
    <submittedName>
        <fullName evidence="2">Uncharacterized protein</fullName>
    </submittedName>
</protein>
<keyword evidence="1" id="KW-0472">Membrane</keyword>
<keyword evidence="1" id="KW-1133">Transmembrane helix</keyword>
<feature type="transmembrane region" description="Helical" evidence="1">
    <location>
        <begin position="7"/>
        <end position="28"/>
    </location>
</feature>
<accession>A0A931F2J3</accession>
<dbReference type="AlphaFoldDB" id="A0A931F2J3"/>
<organism evidence="2 3">
    <name type="scientific">Nonomuraea cypriaca</name>
    <dbReference type="NCBI Taxonomy" id="1187855"/>
    <lineage>
        <taxon>Bacteria</taxon>
        <taxon>Bacillati</taxon>
        <taxon>Actinomycetota</taxon>
        <taxon>Actinomycetes</taxon>
        <taxon>Streptosporangiales</taxon>
        <taxon>Streptosporangiaceae</taxon>
        <taxon>Nonomuraea</taxon>
    </lineage>
</organism>
<keyword evidence="1" id="KW-0812">Transmembrane</keyword>